<dbReference type="GO" id="GO:0042799">
    <property type="term" value="F:histone H4K20 methyltransferase activity"/>
    <property type="evidence" value="ECO:0007669"/>
    <property type="project" value="TreeGrafter"/>
</dbReference>
<dbReference type="GO" id="GO:0006357">
    <property type="term" value="P:regulation of transcription by RNA polymerase II"/>
    <property type="evidence" value="ECO:0007669"/>
    <property type="project" value="TreeGrafter"/>
</dbReference>
<name>A0A5N5TGS5_9CRUS</name>
<evidence type="ECO:0000313" key="3">
    <source>
        <dbReference type="EMBL" id="KAB7504120.1"/>
    </source>
</evidence>
<dbReference type="EMBL" id="SEYY01003729">
    <property type="protein sequence ID" value="KAB7504120.1"/>
    <property type="molecule type" value="Genomic_DNA"/>
</dbReference>
<organism evidence="3 4">
    <name type="scientific">Armadillidium nasatum</name>
    <dbReference type="NCBI Taxonomy" id="96803"/>
    <lineage>
        <taxon>Eukaryota</taxon>
        <taxon>Metazoa</taxon>
        <taxon>Ecdysozoa</taxon>
        <taxon>Arthropoda</taxon>
        <taxon>Crustacea</taxon>
        <taxon>Multicrustacea</taxon>
        <taxon>Malacostraca</taxon>
        <taxon>Eumalacostraca</taxon>
        <taxon>Peracarida</taxon>
        <taxon>Isopoda</taxon>
        <taxon>Oniscidea</taxon>
        <taxon>Crinocheta</taxon>
        <taxon>Armadillidiidae</taxon>
        <taxon>Armadillidium</taxon>
    </lineage>
</organism>
<dbReference type="GO" id="GO:0005700">
    <property type="term" value="C:polytene chromosome"/>
    <property type="evidence" value="ECO:0007669"/>
    <property type="project" value="TreeGrafter"/>
</dbReference>
<dbReference type="OrthoDB" id="16287at2759"/>
<feature type="region of interest" description="Disordered" evidence="1">
    <location>
        <begin position="281"/>
        <end position="301"/>
    </location>
</feature>
<dbReference type="GO" id="GO:0043516">
    <property type="term" value="P:regulation of DNA damage response, signal transduction by p53 class mediator"/>
    <property type="evidence" value="ECO:0007669"/>
    <property type="project" value="TreeGrafter"/>
</dbReference>
<dbReference type="PANTHER" id="PTHR46167:SF1">
    <property type="entry name" value="N-LYSINE METHYLTRANSFERASE KMT5A"/>
    <property type="match status" value="1"/>
</dbReference>
<accession>A0A5N5TGS5</accession>
<comment type="caution">
    <text evidence="3">The sequence shown here is derived from an EMBL/GenBank/DDBJ whole genome shotgun (WGS) entry which is preliminary data.</text>
</comment>
<keyword evidence="4" id="KW-1185">Reference proteome</keyword>
<keyword evidence="3" id="KW-0808">Transferase</keyword>
<sequence>MARELRKQKKVLSLSSETERARIAIKNKIIAPPYLSIYNDEKKGRGIKTKKELLENEFITYYHGVHRENVENEKDDYYFELQIGRKRTYIDASKEDISFGRLFNDNHKTPNVHVKPVQVDGLIYPCYFASRNIKPLRRVGIQLWRSRRILISGIMSQSFTSNLKNKSIKHIQSVVEAEINCKIPNSSTTNKTQIVEELSREIHSDAVLETCLAEKPNYKAHFGGESSDKTIPGEKSDTGLEGKMEFVMKFIATYMKRDESDKIQMVKDREERLKIEETQMKKDREERLKKEEAQMKKDREERIKKEEAQMKKDREERIKKDEADRIQMMKDREERIKNAEKMDALDRKKRSEREQILFNTHLNIMANFSRQMQMFCLNQNQNFNKIELVSVNIH</sequence>
<dbReference type="InterPro" id="IPR001214">
    <property type="entry name" value="SET_dom"/>
</dbReference>
<gene>
    <name evidence="3" type="primary">set-1_0</name>
    <name evidence="3" type="ORF">Anas_09095</name>
</gene>
<feature type="domain" description="SET" evidence="2">
    <location>
        <begin position="33"/>
        <end position="144"/>
    </location>
</feature>
<dbReference type="PANTHER" id="PTHR46167">
    <property type="entry name" value="N-LYSINE METHYLTRANSFERASE KMT5A"/>
    <property type="match status" value="1"/>
</dbReference>
<dbReference type="SUPFAM" id="SSF82199">
    <property type="entry name" value="SET domain"/>
    <property type="match status" value="1"/>
</dbReference>
<evidence type="ECO:0000256" key="1">
    <source>
        <dbReference type="SAM" id="MobiDB-lite"/>
    </source>
</evidence>
<dbReference type="InterPro" id="IPR046341">
    <property type="entry name" value="SET_dom_sf"/>
</dbReference>
<dbReference type="InterPro" id="IPR051760">
    <property type="entry name" value="KMT5A"/>
</dbReference>
<dbReference type="AlphaFoldDB" id="A0A5N5TGS5"/>
<protein>
    <submittedName>
        <fullName evidence="3">Putative histone-lysine N-methyltransferase set-1</fullName>
    </submittedName>
</protein>
<reference evidence="3 4" key="1">
    <citation type="journal article" date="2019" name="PLoS Biol.">
        <title>Sex chromosomes control vertical transmission of feminizing Wolbachia symbionts in an isopod.</title>
        <authorList>
            <person name="Becking T."/>
            <person name="Chebbi M.A."/>
            <person name="Giraud I."/>
            <person name="Moumen B."/>
            <person name="Laverre T."/>
            <person name="Caubet Y."/>
            <person name="Peccoud J."/>
            <person name="Gilbert C."/>
            <person name="Cordaux R."/>
        </authorList>
    </citation>
    <scope>NUCLEOTIDE SEQUENCE [LARGE SCALE GENOMIC DNA]</scope>
    <source>
        <strain evidence="3">ANa2</strain>
        <tissue evidence="3">Whole body excluding digestive tract and cuticle</tissue>
    </source>
</reference>
<dbReference type="GO" id="GO:0005634">
    <property type="term" value="C:nucleus"/>
    <property type="evidence" value="ECO:0007669"/>
    <property type="project" value="TreeGrafter"/>
</dbReference>
<dbReference type="PROSITE" id="PS50280">
    <property type="entry name" value="SET"/>
    <property type="match status" value="1"/>
</dbReference>
<dbReference type="Proteomes" id="UP000326759">
    <property type="component" value="Unassembled WGS sequence"/>
</dbReference>
<keyword evidence="3" id="KW-0489">Methyltransferase</keyword>
<dbReference type="Pfam" id="PF00856">
    <property type="entry name" value="SET"/>
    <property type="match status" value="1"/>
</dbReference>
<evidence type="ECO:0000313" key="4">
    <source>
        <dbReference type="Proteomes" id="UP000326759"/>
    </source>
</evidence>
<dbReference type="Gene3D" id="2.170.270.10">
    <property type="entry name" value="SET domain"/>
    <property type="match status" value="1"/>
</dbReference>
<dbReference type="GO" id="GO:0032259">
    <property type="term" value="P:methylation"/>
    <property type="evidence" value="ECO:0007669"/>
    <property type="project" value="UniProtKB-KW"/>
</dbReference>
<proteinExistence type="predicted"/>
<evidence type="ECO:0000259" key="2">
    <source>
        <dbReference type="PROSITE" id="PS50280"/>
    </source>
</evidence>